<feature type="region of interest" description="Disordered" evidence="9">
    <location>
        <begin position="460"/>
        <end position="507"/>
    </location>
</feature>
<evidence type="ECO:0000256" key="5">
    <source>
        <dbReference type="ARBA" id="ARBA00022840"/>
    </source>
</evidence>
<keyword evidence="6" id="KW-0238">DNA-binding</keyword>
<evidence type="ECO:0000256" key="6">
    <source>
        <dbReference type="ARBA" id="ARBA00023125"/>
    </source>
</evidence>
<keyword evidence="11" id="KW-0540">Nuclease</keyword>
<sequence>MKQDEALQIMNAGASVFLTGAPGAGKTYVLNKFVKHARATGRTVSVTATTGIAATHIDGQTIHSWSGIGVAQAPSEALIRRIRSFRRKALQGADVLIIDEVSMMPAWQFDLVDQVCRAVRRDHNEPFGGLQVIVSGDLFQLPPVVSSQRNRFVMEHDDEVMEFRKGYSDAGLDPDGFITQSFAWRDLGAAVCYLTEQHRQDVGDLLRVLTHIREGRVTPEDNDALLSRVRSAPANSSAVRLYPTNRQADQLNDMRLHQLTGMPRVYTATATGSPTIVQHLKRSMLAPEQLVLKEGAAVMALRNDTEHRYVNGSLGVVIGFGSRLKNRETQPDAGAPVVRFENGNTVTMQPADWEVTDNDAVLASVSQIPLRCAWGITIHKSQGMTLDAAVMDLRRAFAPGMGYVALSRVESMDGLYLEGLGPRAYDVSDEAMRIDSELAQRSQEALETLHGVGAIALTRPTRSAGSADGSGKTHGGTTANGKSGAAGNGGADAEDEFSQGFSQGTLF</sequence>
<protein>
    <submittedName>
        <fullName evidence="11">ATP-dependent endonuclease</fullName>
    </submittedName>
</protein>
<dbReference type="InterPro" id="IPR010285">
    <property type="entry name" value="DNA_helicase_pif1-like_DEAD"/>
</dbReference>
<keyword evidence="7" id="KW-0234">DNA repair</keyword>
<evidence type="ECO:0000313" key="12">
    <source>
        <dbReference type="Proteomes" id="UP000216454"/>
    </source>
</evidence>
<dbReference type="OrthoDB" id="9763659at2"/>
<comment type="caution">
    <text evidence="11">The sequence shown here is derived from an EMBL/GenBank/DDBJ whole genome shotgun (WGS) entry which is preliminary data.</text>
</comment>
<dbReference type="InterPro" id="IPR051055">
    <property type="entry name" value="PIF1_helicase"/>
</dbReference>
<feature type="domain" description="AAA+ ATPase" evidence="10">
    <location>
        <begin position="12"/>
        <end position="160"/>
    </location>
</feature>
<evidence type="ECO:0000256" key="3">
    <source>
        <dbReference type="ARBA" id="ARBA00022801"/>
    </source>
</evidence>
<evidence type="ECO:0000256" key="7">
    <source>
        <dbReference type="ARBA" id="ARBA00023204"/>
    </source>
</evidence>
<dbReference type="EMBL" id="MWWQ01000017">
    <property type="protein sequence ID" value="OZG49115.1"/>
    <property type="molecule type" value="Genomic_DNA"/>
</dbReference>
<dbReference type="Proteomes" id="UP000216454">
    <property type="component" value="Unassembled WGS sequence"/>
</dbReference>
<dbReference type="CDD" id="cd18809">
    <property type="entry name" value="SF1_C_RecD"/>
    <property type="match status" value="1"/>
</dbReference>
<dbReference type="SUPFAM" id="SSF52540">
    <property type="entry name" value="P-loop containing nucleoside triphosphate hydrolases"/>
    <property type="match status" value="2"/>
</dbReference>
<dbReference type="Gene3D" id="3.40.50.300">
    <property type="entry name" value="P-loop containing nucleotide triphosphate hydrolases"/>
    <property type="match status" value="2"/>
</dbReference>
<evidence type="ECO:0000259" key="10">
    <source>
        <dbReference type="SMART" id="SM00382"/>
    </source>
</evidence>
<keyword evidence="8" id="KW-0413">Isomerase</keyword>
<dbReference type="RefSeq" id="WP_094691920.1">
    <property type="nucleotide sequence ID" value="NZ_MWWQ01000017.1"/>
</dbReference>
<proteinExistence type="predicted"/>
<dbReference type="GO" id="GO:0003678">
    <property type="term" value="F:DNA helicase activity"/>
    <property type="evidence" value="ECO:0007669"/>
    <property type="project" value="InterPro"/>
</dbReference>
<dbReference type="GO" id="GO:0000723">
    <property type="term" value="P:telomere maintenance"/>
    <property type="evidence" value="ECO:0007669"/>
    <property type="project" value="InterPro"/>
</dbReference>
<dbReference type="Pfam" id="PF21530">
    <property type="entry name" value="Pif1_2B_dom"/>
    <property type="match status" value="1"/>
</dbReference>
<dbReference type="PANTHER" id="PTHR47642:SF5">
    <property type="entry name" value="ATP-DEPENDENT DNA HELICASE"/>
    <property type="match status" value="1"/>
</dbReference>
<dbReference type="AlphaFoldDB" id="A0A261EQJ2"/>
<dbReference type="GO" id="GO:0004519">
    <property type="term" value="F:endonuclease activity"/>
    <property type="evidence" value="ECO:0007669"/>
    <property type="project" value="UniProtKB-KW"/>
</dbReference>
<dbReference type="SMART" id="SM00382">
    <property type="entry name" value="AAA"/>
    <property type="match status" value="1"/>
</dbReference>
<evidence type="ECO:0000256" key="9">
    <source>
        <dbReference type="SAM" id="MobiDB-lite"/>
    </source>
</evidence>
<dbReference type="CDD" id="cd18037">
    <property type="entry name" value="DEXSc_Pif1_like"/>
    <property type="match status" value="1"/>
</dbReference>
<keyword evidence="4" id="KW-0347">Helicase</keyword>
<evidence type="ECO:0000256" key="8">
    <source>
        <dbReference type="ARBA" id="ARBA00023235"/>
    </source>
</evidence>
<name>A0A261EQJ2_9BIFI</name>
<keyword evidence="11" id="KW-0255">Endonuclease</keyword>
<evidence type="ECO:0000256" key="4">
    <source>
        <dbReference type="ARBA" id="ARBA00022806"/>
    </source>
</evidence>
<evidence type="ECO:0000256" key="2">
    <source>
        <dbReference type="ARBA" id="ARBA00022763"/>
    </source>
</evidence>
<dbReference type="InterPro" id="IPR049163">
    <property type="entry name" value="Pif1-like_2B_dom"/>
</dbReference>
<keyword evidence="1" id="KW-0547">Nucleotide-binding</keyword>
<dbReference type="InterPro" id="IPR027417">
    <property type="entry name" value="P-loop_NTPase"/>
</dbReference>
<organism evidence="11 12">
    <name type="scientific">Pseudoscardovia suis</name>
    <dbReference type="NCBI Taxonomy" id="987063"/>
    <lineage>
        <taxon>Bacteria</taxon>
        <taxon>Bacillati</taxon>
        <taxon>Actinomycetota</taxon>
        <taxon>Actinomycetes</taxon>
        <taxon>Bifidobacteriales</taxon>
        <taxon>Bifidobacteriaceae</taxon>
        <taxon>Pseudoscardovia</taxon>
    </lineage>
</organism>
<keyword evidence="12" id="KW-1185">Reference proteome</keyword>
<dbReference type="InterPro" id="IPR003593">
    <property type="entry name" value="AAA+_ATPase"/>
</dbReference>
<evidence type="ECO:0000313" key="11">
    <source>
        <dbReference type="EMBL" id="OZG49115.1"/>
    </source>
</evidence>
<dbReference type="Pfam" id="PF05970">
    <property type="entry name" value="PIF1"/>
    <property type="match status" value="1"/>
</dbReference>
<accession>A0A261EQJ2</accession>
<keyword evidence="5" id="KW-0067">ATP-binding</keyword>
<keyword evidence="2" id="KW-0227">DNA damage</keyword>
<dbReference type="Gene3D" id="2.30.30.940">
    <property type="match status" value="1"/>
</dbReference>
<dbReference type="GO" id="GO:0006281">
    <property type="term" value="P:DNA repair"/>
    <property type="evidence" value="ECO:0007669"/>
    <property type="project" value="InterPro"/>
</dbReference>
<evidence type="ECO:0000256" key="1">
    <source>
        <dbReference type="ARBA" id="ARBA00022741"/>
    </source>
</evidence>
<reference evidence="11 12" key="1">
    <citation type="journal article" date="2017" name="BMC Genomics">
        <title>Comparative genomic and phylogenomic analyses of the Bifidobacteriaceae family.</title>
        <authorList>
            <person name="Lugli G.A."/>
            <person name="Milani C."/>
            <person name="Turroni F."/>
            <person name="Duranti S."/>
            <person name="Mancabelli L."/>
            <person name="Mangifesta M."/>
            <person name="Ferrario C."/>
            <person name="Modesto M."/>
            <person name="Mattarelli P."/>
            <person name="Jiri K."/>
            <person name="van Sinderen D."/>
            <person name="Ventura M."/>
        </authorList>
    </citation>
    <scope>NUCLEOTIDE SEQUENCE [LARGE SCALE GENOMIC DNA]</scope>
    <source>
        <strain evidence="11 12">DSM 24744</strain>
    </source>
</reference>
<dbReference type="PANTHER" id="PTHR47642">
    <property type="entry name" value="ATP-DEPENDENT DNA HELICASE"/>
    <property type="match status" value="1"/>
</dbReference>
<keyword evidence="3" id="KW-0378">Hydrolase</keyword>
<gene>
    <name evidence="11" type="ORF">PSSU_1610</name>
</gene>